<dbReference type="Proteomes" id="UP000249829">
    <property type="component" value="Unassembled WGS sequence"/>
</dbReference>
<protein>
    <submittedName>
        <fullName evidence="1">Uncharacterized protein</fullName>
    </submittedName>
</protein>
<accession>A0A2V5HP10</accession>
<reference evidence="1 2" key="1">
    <citation type="submission" date="2018-02" db="EMBL/GenBank/DDBJ databases">
        <title>The genomes of Aspergillus section Nigri reveals drivers in fungal speciation.</title>
        <authorList>
            <consortium name="DOE Joint Genome Institute"/>
            <person name="Vesth T.C."/>
            <person name="Nybo J."/>
            <person name="Theobald S."/>
            <person name="Brandl J."/>
            <person name="Frisvad J.C."/>
            <person name="Nielsen K.F."/>
            <person name="Lyhne E.K."/>
            <person name="Kogle M.E."/>
            <person name="Kuo A."/>
            <person name="Riley R."/>
            <person name="Clum A."/>
            <person name="Nolan M."/>
            <person name="Lipzen A."/>
            <person name="Salamov A."/>
            <person name="Henrissat B."/>
            <person name="Wiebenga A."/>
            <person name="De vries R.P."/>
            <person name="Grigoriev I.V."/>
            <person name="Mortensen U.H."/>
            <person name="Andersen M.R."/>
            <person name="Baker S.E."/>
        </authorList>
    </citation>
    <scope>NUCLEOTIDE SEQUENCE [LARGE SCALE GENOMIC DNA]</scope>
    <source>
        <strain evidence="1 2">CBS 115571</strain>
    </source>
</reference>
<feature type="non-terminal residue" evidence="1">
    <location>
        <position position="1"/>
    </location>
</feature>
<gene>
    <name evidence="1" type="ORF">BO99DRAFT_407339</name>
</gene>
<organism evidence="1 2">
    <name type="scientific">Aspergillus violaceofuscus (strain CBS 115571)</name>
    <dbReference type="NCBI Taxonomy" id="1450538"/>
    <lineage>
        <taxon>Eukaryota</taxon>
        <taxon>Fungi</taxon>
        <taxon>Dikarya</taxon>
        <taxon>Ascomycota</taxon>
        <taxon>Pezizomycotina</taxon>
        <taxon>Eurotiomycetes</taxon>
        <taxon>Eurotiomycetidae</taxon>
        <taxon>Eurotiales</taxon>
        <taxon>Aspergillaceae</taxon>
        <taxon>Aspergillus</taxon>
    </lineage>
</organism>
<evidence type="ECO:0000313" key="2">
    <source>
        <dbReference type="Proteomes" id="UP000249829"/>
    </source>
</evidence>
<proteinExistence type="predicted"/>
<keyword evidence="2" id="KW-1185">Reference proteome</keyword>
<dbReference type="EMBL" id="KZ825235">
    <property type="protein sequence ID" value="PYI13677.1"/>
    <property type="molecule type" value="Genomic_DNA"/>
</dbReference>
<evidence type="ECO:0000313" key="1">
    <source>
        <dbReference type="EMBL" id="PYI13677.1"/>
    </source>
</evidence>
<name>A0A2V5HP10_ASPV1</name>
<dbReference type="AlphaFoldDB" id="A0A2V5HP10"/>
<sequence>MILLFVAKVTRFLPFCPSSLSCSFFLSFSFLIQCQVLQAVGREFPHPSQFFFLPYLASTRSEITPEVNQGRTECI</sequence>